<dbReference type="RefSeq" id="WP_377428164.1">
    <property type="nucleotide sequence ID" value="NZ_JBHSPR010000033.1"/>
</dbReference>
<name>A0ABW1KIN5_9ACTN</name>
<sequence>MPTYWPDEFRRTVRALIEFGVHRPWRRGFVVVREVWGWIPAATYGMERGQIWMPRVAAFGTRGTSPTPPQV</sequence>
<keyword evidence="2" id="KW-1185">Reference proteome</keyword>
<evidence type="ECO:0000313" key="1">
    <source>
        <dbReference type="EMBL" id="MFC6020674.1"/>
    </source>
</evidence>
<feature type="non-terminal residue" evidence="1">
    <location>
        <position position="71"/>
    </location>
</feature>
<gene>
    <name evidence="1" type="ORF">ACFP2T_31440</name>
</gene>
<proteinExistence type="predicted"/>
<reference evidence="2" key="1">
    <citation type="journal article" date="2019" name="Int. J. Syst. Evol. Microbiol.">
        <title>The Global Catalogue of Microorganisms (GCM) 10K type strain sequencing project: providing services to taxonomists for standard genome sequencing and annotation.</title>
        <authorList>
            <consortium name="The Broad Institute Genomics Platform"/>
            <consortium name="The Broad Institute Genome Sequencing Center for Infectious Disease"/>
            <person name="Wu L."/>
            <person name="Ma J."/>
        </authorList>
    </citation>
    <scope>NUCLEOTIDE SEQUENCE [LARGE SCALE GENOMIC DNA]</scope>
    <source>
        <strain evidence="2">ZS-35-S2</strain>
    </source>
</reference>
<evidence type="ECO:0000313" key="2">
    <source>
        <dbReference type="Proteomes" id="UP001596203"/>
    </source>
</evidence>
<accession>A0ABW1KIN5</accession>
<dbReference type="Proteomes" id="UP001596203">
    <property type="component" value="Unassembled WGS sequence"/>
</dbReference>
<comment type="caution">
    <text evidence="1">The sequence shown here is derived from an EMBL/GenBank/DDBJ whole genome shotgun (WGS) entry which is preliminary data.</text>
</comment>
<dbReference type="EMBL" id="JBHSPR010000033">
    <property type="protein sequence ID" value="MFC6020674.1"/>
    <property type="molecule type" value="Genomic_DNA"/>
</dbReference>
<organism evidence="1 2">
    <name type="scientific">Plantactinospora solaniradicis</name>
    <dbReference type="NCBI Taxonomy" id="1723736"/>
    <lineage>
        <taxon>Bacteria</taxon>
        <taxon>Bacillati</taxon>
        <taxon>Actinomycetota</taxon>
        <taxon>Actinomycetes</taxon>
        <taxon>Micromonosporales</taxon>
        <taxon>Micromonosporaceae</taxon>
        <taxon>Plantactinospora</taxon>
    </lineage>
</organism>
<protein>
    <submittedName>
        <fullName evidence="1">Uncharacterized protein</fullName>
    </submittedName>
</protein>